<dbReference type="AlphaFoldDB" id="A0AAE4FVP7"/>
<organism evidence="5 6">
    <name type="scientific">Pseudocalidococcus azoricus BACA0444</name>
    <dbReference type="NCBI Taxonomy" id="2918990"/>
    <lineage>
        <taxon>Bacteria</taxon>
        <taxon>Bacillati</taxon>
        <taxon>Cyanobacteriota</taxon>
        <taxon>Cyanophyceae</taxon>
        <taxon>Acaryochloridales</taxon>
        <taxon>Thermosynechococcaceae</taxon>
        <taxon>Pseudocalidococcus</taxon>
        <taxon>Pseudocalidococcus azoricus</taxon>
    </lineage>
</organism>
<feature type="compositionally biased region" description="Pro residues" evidence="3">
    <location>
        <begin position="315"/>
        <end position="336"/>
    </location>
</feature>
<feature type="region of interest" description="Disordered" evidence="3">
    <location>
        <begin position="266"/>
        <end position="336"/>
    </location>
</feature>
<dbReference type="Gene3D" id="3.20.20.370">
    <property type="entry name" value="Glycoside hydrolase/deacetylase"/>
    <property type="match status" value="1"/>
</dbReference>
<accession>A0AAE4FVP7</accession>
<reference evidence="6" key="1">
    <citation type="submission" date="2023-07" db="EMBL/GenBank/DDBJ databases">
        <authorList>
            <person name="Luz R."/>
            <person name="Cordeiro R."/>
            <person name="Fonseca A."/>
            <person name="Goncalves V."/>
        </authorList>
    </citation>
    <scope>NUCLEOTIDE SEQUENCE [LARGE SCALE GENOMIC DNA]</scope>
    <source>
        <strain evidence="6">BACA0444</strain>
    </source>
</reference>
<dbReference type="CDD" id="cd10917">
    <property type="entry name" value="CE4_NodB_like_6s_7s"/>
    <property type="match status" value="1"/>
</dbReference>
<dbReference type="PROSITE" id="PS51677">
    <property type="entry name" value="NODB"/>
    <property type="match status" value="1"/>
</dbReference>
<dbReference type="Proteomes" id="UP001268256">
    <property type="component" value="Unassembled WGS sequence"/>
</dbReference>
<dbReference type="InterPro" id="IPR011330">
    <property type="entry name" value="Glyco_hydro/deAcase_b/a-brl"/>
</dbReference>
<dbReference type="Pfam" id="PF01522">
    <property type="entry name" value="Polysacc_deac_1"/>
    <property type="match status" value="1"/>
</dbReference>
<evidence type="ECO:0000259" key="4">
    <source>
        <dbReference type="PROSITE" id="PS51677"/>
    </source>
</evidence>
<dbReference type="GO" id="GO:0016810">
    <property type="term" value="F:hydrolase activity, acting on carbon-nitrogen (but not peptide) bonds"/>
    <property type="evidence" value="ECO:0007669"/>
    <property type="project" value="InterPro"/>
</dbReference>
<dbReference type="RefSeq" id="WP_322879391.1">
    <property type="nucleotide sequence ID" value="NZ_JAVMIP010000023.1"/>
</dbReference>
<gene>
    <name evidence="5" type="ORF">RIF25_15360</name>
</gene>
<keyword evidence="6" id="KW-1185">Reference proteome</keyword>
<keyword evidence="2" id="KW-0378">Hydrolase</keyword>
<name>A0AAE4FVP7_9CYAN</name>
<dbReference type="GO" id="GO:0016020">
    <property type="term" value="C:membrane"/>
    <property type="evidence" value="ECO:0007669"/>
    <property type="project" value="TreeGrafter"/>
</dbReference>
<evidence type="ECO:0000256" key="2">
    <source>
        <dbReference type="ARBA" id="ARBA00022801"/>
    </source>
</evidence>
<dbReference type="EMBL" id="JAVMIP010000023">
    <property type="protein sequence ID" value="MDS3862179.1"/>
    <property type="molecule type" value="Genomic_DNA"/>
</dbReference>
<dbReference type="GO" id="GO:0046872">
    <property type="term" value="F:metal ion binding"/>
    <property type="evidence" value="ECO:0007669"/>
    <property type="project" value="UniProtKB-KW"/>
</dbReference>
<dbReference type="SUPFAM" id="SSF88713">
    <property type="entry name" value="Glycoside hydrolase/deacetylase"/>
    <property type="match status" value="1"/>
</dbReference>
<sequence>MPRHLRFWLIGVLGFCLVLGSSLGLGWPMFSTVQSPPPLSGLVQAGQPPTATLSFLGPTQFRGKTVAQVKVPAGQKVIALTFDDGPWGTSTTEVLAILAQHEVKATFFWIGAHLQRYPEVAKQVVKAGHAVGNHTWNHTYKPVTEEIAIKEIENTSFLIAKTTKVQTRLFRPPGGILNNGLVAYATKKNYTTLMWSVDPHDSAPKGTSEDIIKRVLAQAKPGGIILLHDGGGDRQATIKALPAMITKLKAKGYSFVTIPELLRLGGGTPKPSPTPLASPVPSPTPSLAPDLPKPKPAPTTPPEPPPAEPAVTPVPQAPPTTPAVQPIPLPSPSPQP</sequence>
<evidence type="ECO:0000313" key="6">
    <source>
        <dbReference type="Proteomes" id="UP001268256"/>
    </source>
</evidence>
<dbReference type="PANTHER" id="PTHR10587">
    <property type="entry name" value="GLYCOSYL TRANSFERASE-RELATED"/>
    <property type="match status" value="1"/>
</dbReference>
<evidence type="ECO:0000313" key="5">
    <source>
        <dbReference type="EMBL" id="MDS3862179.1"/>
    </source>
</evidence>
<feature type="compositionally biased region" description="Pro residues" evidence="3">
    <location>
        <begin position="294"/>
        <end position="308"/>
    </location>
</feature>
<feature type="domain" description="NodB homology" evidence="4">
    <location>
        <begin position="76"/>
        <end position="256"/>
    </location>
</feature>
<keyword evidence="1" id="KW-0479">Metal-binding</keyword>
<dbReference type="GO" id="GO:0005975">
    <property type="term" value="P:carbohydrate metabolic process"/>
    <property type="evidence" value="ECO:0007669"/>
    <property type="project" value="InterPro"/>
</dbReference>
<dbReference type="PANTHER" id="PTHR10587:SF133">
    <property type="entry name" value="CHITIN DEACETYLASE 1-RELATED"/>
    <property type="match status" value="1"/>
</dbReference>
<feature type="compositionally biased region" description="Pro residues" evidence="3">
    <location>
        <begin position="270"/>
        <end position="286"/>
    </location>
</feature>
<comment type="caution">
    <text evidence="5">The sequence shown here is derived from an EMBL/GenBank/DDBJ whole genome shotgun (WGS) entry which is preliminary data.</text>
</comment>
<dbReference type="InterPro" id="IPR050248">
    <property type="entry name" value="Polysacc_deacetylase_ArnD"/>
</dbReference>
<evidence type="ECO:0000256" key="1">
    <source>
        <dbReference type="ARBA" id="ARBA00022723"/>
    </source>
</evidence>
<dbReference type="InterPro" id="IPR002509">
    <property type="entry name" value="NODB_dom"/>
</dbReference>
<proteinExistence type="predicted"/>
<protein>
    <submittedName>
        <fullName evidence="5">Polysaccharide deacetylase family protein</fullName>
    </submittedName>
</protein>
<evidence type="ECO:0000256" key="3">
    <source>
        <dbReference type="SAM" id="MobiDB-lite"/>
    </source>
</evidence>